<dbReference type="InterPro" id="IPR024893">
    <property type="entry name" value="ATP_PRibTrfase_HisG_short"/>
</dbReference>
<evidence type="ECO:0000256" key="5">
    <source>
        <dbReference type="ARBA" id="ARBA00011496"/>
    </source>
</evidence>
<dbReference type="NCBIfam" id="TIGR00070">
    <property type="entry name" value="hisG"/>
    <property type="match status" value="1"/>
</dbReference>
<protein>
    <recommendedName>
        <fullName evidence="7 16">ATP phosphoribosyltransferase</fullName>
        <shortName evidence="16">ATP-PRT</shortName>
        <shortName evidence="16">ATP-PRTase</shortName>
        <ecNumber evidence="6 16">2.4.2.17</ecNumber>
    </recommendedName>
</protein>
<dbReference type="EMBL" id="VSIV01000029">
    <property type="protein sequence ID" value="TYB36011.1"/>
    <property type="molecule type" value="Genomic_DNA"/>
</dbReference>
<evidence type="ECO:0000256" key="3">
    <source>
        <dbReference type="ARBA" id="ARBA00004667"/>
    </source>
</evidence>
<evidence type="ECO:0000256" key="13">
    <source>
        <dbReference type="ARBA" id="ARBA00022840"/>
    </source>
</evidence>
<dbReference type="InterPro" id="IPR013820">
    <property type="entry name" value="ATP_PRibTrfase_cat"/>
</dbReference>
<organism evidence="18 19">
    <name type="scientific">Flexistipes sinusarabici</name>
    <dbReference type="NCBI Taxonomy" id="2352"/>
    <lineage>
        <taxon>Bacteria</taxon>
        <taxon>Pseudomonadati</taxon>
        <taxon>Deferribacterota</taxon>
        <taxon>Deferribacteres</taxon>
        <taxon>Deferribacterales</taxon>
        <taxon>Flexistipitaceae</taxon>
        <taxon>Flexistipes</taxon>
    </lineage>
</organism>
<keyword evidence="13 16" id="KW-0067">ATP-binding</keyword>
<comment type="similarity">
    <text evidence="4 16">Belongs to the ATP phosphoribosyltransferase family. Short subfamily.</text>
</comment>
<evidence type="ECO:0000256" key="16">
    <source>
        <dbReference type="HAMAP-Rule" id="MF_01018"/>
    </source>
</evidence>
<name>A0A5D0MVE4_FLESI</name>
<evidence type="ECO:0000256" key="9">
    <source>
        <dbReference type="ARBA" id="ARBA00022605"/>
    </source>
</evidence>
<dbReference type="Proteomes" id="UP000323337">
    <property type="component" value="Unassembled WGS sequence"/>
</dbReference>
<accession>A0A5D0MVE4</accession>
<comment type="caution">
    <text evidence="18">The sequence shown here is derived from an EMBL/GenBank/DDBJ whole genome shotgun (WGS) entry which is preliminary data.</text>
</comment>
<comment type="pathway">
    <text evidence="3 16">Amino-acid biosynthesis; L-histidine biosynthesis; L-histidine from 5-phospho-alpha-D-ribose 1-diphosphate: step 1/9.</text>
</comment>
<dbReference type="PANTHER" id="PTHR21403">
    <property type="entry name" value="ATP PHOSPHORIBOSYLTRANSFERASE ATP-PRTASE"/>
    <property type="match status" value="1"/>
</dbReference>
<keyword evidence="9 16" id="KW-0028">Amino-acid biosynthesis</keyword>
<evidence type="ECO:0000256" key="2">
    <source>
        <dbReference type="ARBA" id="ARBA00004496"/>
    </source>
</evidence>
<evidence type="ECO:0000256" key="8">
    <source>
        <dbReference type="ARBA" id="ARBA00022490"/>
    </source>
</evidence>
<dbReference type="CDD" id="cd13595">
    <property type="entry name" value="PBP2_HisGs"/>
    <property type="match status" value="1"/>
</dbReference>
<evidence type="ECO:0000256" key="7">
    <source>
        <dbReference type="ARBA" id="ARBA00020998"/>
    </source>
</evidence>
<evidence type="ECO:0000256" key="1">
    <source>
        <dbReference type="ARBA" id="ARBA00000915"/>
    </source>
</evidence>
<comment type="function">
    <text evidence="15 16">Catalyzes the condensation of ATP and 5-phosphoribose 1-diphosphate to form N'-(5'-phosphoribosyl)-ATP (PR-ATP). Has a crucial role in the pathway because the rate of histidine biosynthesis seems to be controlled primarily by regulation of HisG enzymatic activity.</text>
</comment>
<proteinExistence type="inferred from homology"/>
<dbReference type="RefSeq" id="WP_303700063.1">
    <property type="nucleotide sequence ID" value="NZ_VSIV01000029.1"/>
</dbReference>
<evidence type="ECO:0000256" key="10">
    <source>
        <dbReference type="ARBA" id="ARBA00022676"/>
    </source>
</evidence>
<dbReference type="GO" id="GO:0003879">
    <property type="term" value="F:ATP phosphoribosyltransferase activity"/>
    <property type="evidence" value="ECO:0007669"/>
    <property type="project" value="UniProtKB-UniRule"/>
</dbReference>
<keyword evidence="12 16" id="KW-0547">Nucleotide-binding</keyword>
<evidence type="ECO:0000313" key="18">
    <source>
        <dbReference type="EMBL" id="TYB36011.1"/>
    </source>
</evidence>
<dbReference type="AlphaFoldDB" id="A0A5D0MVE4"/>
<dbReference type="GO" id="GO:0000105">
    <property type="term" value="P:L-histidine biosynthetic process"/>
    <property type="evidence" value="ECO:0007669"/>
    <property type="project" value="UniProtKB-UniRule"/>
</dbReference>
<evidence type="ECO:0000259" key="17">
    <source>
        <dbReference type="Pfam" id="PF01634"/>
    </source>
</evidence>
<feature type="domain" description="ATP phosphoribosyltransferase catalytic" evidence="17">
    <location>
        <begin position="55"/>
        <end position="206"/>
    </location>
</feature>
<dbReference type="InterPro" id="IPR018198">
    <property type="entry name" value="ATP_PRibTrfase_CS"/>
</dbReference>
<keyword evidence="14 16" id="KW-0368">Histidine biosynthesis</keyword>
<comment type="subcellular location">
    <subcellularLocation>
        <location evidence="2 16">Cytoplasm</location>
    </subcellularLocation>
</comment>
<evidence type="ECO:0000256" key="4">
    <source>
        <dbReference type="ARBA" id="ARBA00009489"/>
    </source>
</evidence>
<dbReference type="GO" id="GO:0005524">
    <property type="term" value="F:ATP binding"/>
    <property type="evidence" value="ECO:0007669"/>
    <property type="project" value="UniProtKB-KW"/>
</dbReference>
<keyword evidence="11 16" id="KW-0808">Transferase</keyword>
<dbReference type="PROSITE" id="PS01316">
    <property type="entry name" value="ATP_P_PHORIBOSYLTR"/>
    <property type="match status" value="1"/>
</dbReference>
<dbReference type="HAMAP" id="MF_01018">
    <property type="entry name" value="HisG_Short"/>
    <property type="match status" value="1"/>
</dbReference>
<comment type="catalytic activity">
    <reaction evidence="1 16">
        <text>1-(5-phospho-beta-D-ribosyl)-ATP + diphosphate = 5-phospho-alpha-D-ribose 1-diphosphate + ATP</text>
        <dbReference type="Rhea" id="RHEA:18473"/>
        <dbReference type="ChEBI" id="CHEBI:30616"/>
        <dbReference type="ChEBI" id="CHEBI:33019"/>
        <dbReference type="ChEBI" id="CHEBI:58017"/>
        <dbReference type="ChEBI" id="CHEBI:73183"/>
        <dbReference type="EC" id="2.4.2.17"/>
    </reaction>
</comment>
<dbReference type="GO" id="GO:0005737">
    <property type="term" value="C:cytoplasm"/>
    <property type="evidence" value="ECO:0007669"/>
    <property type="project" value="UniProtKB-SubCell"/>
</dbReference>
<dbReference type="InterPro" id="IPR001348">
    <property type="entry name" value="ATP_PRibTrfase_HisG"/>
</dbReference>
<reference evidence="18 19" key="1">
    <citation type="submission" date="2019-08" db="EMBL/GenBank/DDBJ databases">
        <title>Genomic characterization of a novel candidate phylum (ARYD3) from a high temperature, high salinity tertiary oil reservoir in north central Oklahoma, USA.</title>
        <authorList>
            <person name="Youssef N.H."/>
            <person name="Yadav A."/>
            <person name="Elshahed M.S."/>
        </authorList>
    </citation>
    <scope>NUCLEOTIDE SEQUENCE [LARGE SCALE GENOMIC DNA]</scope>
    <source>
        <strain evidence="18">ARYD1</strain>
    </source>
</reference>
<gene>
    <name evidence="16" type="primary">hisG</name>
    <name evidence="18" type="ORF">FXF49_01045</name>
</gene>
<dbReference type="PANTHER" id="PTHR21403:SF8">
    <property type="entry name" value="ATP PHOSPHORIBOSYLTRANSFERASE"/>
    <property type="match status" value="1"/>
</dbReference>
<evidence type="ECO:0000313" key="19">
    <source>
        <dbReference type="Proteomes" id="UP000323337"/>
    </source>
</evidence>
<sequence>MNDYLTIALPKGRLAEETVNLLDSRDIVNKESINFKSRKLIFEDTKGRVRFLMIRNMDVPTYVEHGACDLGVVGKDILLELNPELYEFKDLGFGYCRMCVAAKKGGNSSYAHDMRVATKFVNITKDFFASRGVLVETVKLYGSIEIAPLLGLSDFIVDLVSTGETLKKNGLEEVETILESTARLVANKNLSKCKSERIKNIINVLDE</sequence>
<dbReference type="FunFam" id="3.40.190.10:FF:000008">
    <property type="entry name" value="ATP phosphoribosyltransferase"/>
    <property type="match status" value="1"/>
</dbReference>
<keyword evidence="10 16" id="KW-0328">Glycosyltransferase</keyword>
<evidence type="ECO:0000256" key="11">
    <source>
        <dbReference type="ARBA" id="ARBA00022679"/>
    </source>
</evidence>
<dbReference type="Pfam" id="PF01634">
    <property type="entry name" value="HisG"/>
    <property type="match status" value="1"/>
</dbReference>
<evidence type="ECO:0000256" key="15">
    <source>
        <dbReference type="ARBA" id="ARBA00024861"/>
    </source>
</evidence>
<dbReference type="EC" id="2.4.2.17" evidence="6 16"/>
<evidence type="ECO:0000256" key="14">
    <source>
        <dbReference type="ARBA" id="ARBA00023102"/>
    </source>
</evidence>
<dbReference type="UniPathway" id="UPA00031">
    <property type="reaction ID" value="UER00006"/>
</dbReference>
<evidence type="ECO:0000256" key="12">
    <source>
        <dbReference type="ARBA" id="ARBA00022741"/>
    </source>
</evidence>
<keyword evidence="8 16" id="KW-0963">Cytoplasm</keyword>
<dbReference type="Gene3D" id="3.40.190.10">
    <property type="entry name" value="Periplasmic binding protein-like II"/>
    <property type="match status" value="2"/>
</dbReference>
<dbReference type="SUPFAM" id="SSF53850">
    <property type="entry name" value="Periplasmic binding protein-like II"/>
    <property type="match status" value="1"/>
</dbReference>
<comment type="domain">
    <text evidence="16">Lacks the C-terminal regulatory region which is replaced by HisZ.</text>
</comment>
<evidence type="ECO:0000256" key="6">
    <source>
        <dbReference type="ARBA" id="ARBA00011946"/>
    </source>
</evidence>
<comment type="subunit">
    <text evidence="5 16">Heteromultimer composed of HisG and HisZ subunits.</text>
</comment>